<dbReference type="InterPro" id="IPR006305">
    <property type="entry name" value="FliQ"/>
</dbReference>
<sequence>MSGDLALQVGRDALYMVMLVSAPMLGFGLLVGVLVSIFQATTQIQEQTLSFIPKIIAVFVSILIFGPWMLSLLVDYTRNILVSLPQMIR</sequence>
<dbReference type="AlphaFoldDB" id="A0A4R1Q530"/>
<evidence type="ECO:0000256" key="8">
    <source>
        <dbReference type="ARBA" id="ARBA00023143"/>
    </source>
</evidence>
<keyword evidence="11" id="KW-1185">Reference proteome</keyword>
<keyword evidence="7 9" id="KW-0472">Membrane</keyword>
<dbReference type="PIRSF" id="PIRSF004669">
    <property type="entry name" value="FliQ"/>
    <property type="match status" value="1"/>
</dbReference>
<keyword evidence="10" id="KW-0282">Flagellum</keyword>
<dbReference type="PANTHER" id="PTHR34040:SF2">
    <property type="entry name" value="FLAGELLAR BIOSYNTHETIC PROTEIN FLIQ"/>
    <property type="match status" value="1"/>
</dbReference>
<evidence type="ECO:0000256" key="2">
    <source>
        <dbReference type="ARBA" id="ARBA00006156"/>
    </source>
</evidence>
<keyword evidence="6 9" id="KW-1133">Transmembrane helix</keyword>
<dbReference type="InterPro" id="IPR006306">
    <property type="entry name" value="T3SS_HrpO"/>
</dbReference>
<evidence type="ECO:0000256" key="7">
    <source>
        <dbReference type="ARBA" id="ARBA00023136"/>
    </source>
</evidence>
<comment type="caution">
    <text evidence="10">The sequence shown here is derived from an EMBL/GenBank/DDBJ whole genome shotgun (WGS) entry which is preliminary data.</text>
</comment>
<feature type="transmembrane region" description="Helical" evidence="9">
    <location>
        <begin position="13"/>
        <end position="39"/>
    </location>
</feature>
<evidence type="ECO:0000256" key="4">
    <source>
        <dbReference type="ARBA" id="ARBA00022475"/>
    </source>
</evidence>
<name>A0A4R1Q530_9FIRM</name>
<dbReference type="NCBIfam" id="TIGR01403">
    <property type="entry name" value="fliQ_rel_III"/>
    <property type="match status" value="1"/>
</dbReference>
<keyword evidence="8 9" id="KW-0975">Bacterial flagellum</keyword>
<evidence type="ECO:0000256" key="9">
    <source>
        <dbReference type="RuleBase" id="RU364090"/>
    </source>
</evidence>
<keyword evidence="10" id="KW-0969">Cilium</keyword>
<dbReference type="PANTHER" id="PTHR34040">
    <property type="entry name" value="FLAGELLAR BIOSYNTHETIC PROTEIN FLIQ"/>
    <property type="match status" value="1"/>
</dbReference>
<dbReference type="PRINTS" id="PR00952">
    <property type="entry name" value="TYPE3IMQPROT"/>
</dbReference>
<comment type="function">
    <text evidence="9">Role in flagellar biosynthesis.</text>
</comment>
<accession>A0A4R1Q530</accession>
<dbReference type="EMBL" id="SLUI01000001">
    <property type="protein sequence ID" value="TCL40142.1"/>
    <property type="molecule type" value="Genomic_DNA"/>
</dbReference>
<dbReference type="Pfam" id="PF01313">
    <property type="entry name" value="Bac_export_3"/>
    <property type="match status" value="1"/>
</dbReference>
<organism evidence="10 11">
    <name type="scientific">Anaerospora hongkongensis</name>
    <dbReference type="NCBI Taxonomy" id="244830"/>
    <lineage>
        <taxon>Bacteria</taxon>
        <taxon>Bacillati</taxon>
        <taxon>Bacillota</taxon>
        <taxon>Negativicutes</taxon>
        <taxon>Selenomonadales</taxon>
        <taxon>Sporomusaceae</taxon>
        <taxon>Anaerospora</taxon>
    </lineage>
</organism>
<evidence type="ECO:0000256" key="3">
    <source>
        <dbReference type="ARBA" id="ARBA00021718"/>
    </source>
</evidence>
<dbReference type="GO" id="GO:0009425">
    <property type="term" value="C:bacterial-type flagellum basal body"/>
    <property type="evidence" value="ECO:0007669"/>
    <property type="project" value="UniProtKB-SubCell"/>
</dbReference>
<feature type="transmembrane region" description="Helical" evidence="9">
    <location>
        <begin position="51"/>
        <end position="74"/>
    </location>
</feature>
<dbReference type="Proteomes" id="UP000295063">
    <property type="component" value="Unassembled WGS sequence"/>
</dbReference>
<keyword evidence="4 9" id="KW-1003">Cell membrane</keyword>
<keyword evidence="5 9" id="KW-0812">Transmembrane</keyword>
<dbReference type="NCBIfam" id="TIGR01402">
    <property type="entry name" value="fliQ"/>
    <property type="match status" value="1"/>
</dbReference>
<dbReference type="RefSeq" id="WP_132074584.1">
    <property type="nucleotide sequence ID" value="NZ_DAIMLW010000168.1"/>
</dbReference>
<comment type="similarity">
    <text evidence="2 9">Belongs to the FliQ/MopD/SpaQ family.</text>
</comment>
<gene>
    <name evidence="9" type="primary">fliQ</name>
    <name evidence="10" type="ORF">EV210_101343</name>
</gene>
<evidence type="ECO:0000256" key="5">
    <source>
        <dbReference type="ARBA" id="ARBA00022692"/>
    </source>
</evidence>
<evidence type="ECO:0000256" key="6">
    <source>
        <dbReference type="ARBA" id="ARBA00022989"/>
    </source>
</evidence>
<dbReference type="GO" id="GO:0044780">
    <property type="term" value="P:bacterial-type flagellum assembly"/>
    <property type="evidence" value="ECO:0007669"/>
    <property type="project" value="InterPro"/>
</dbReference>
<comment type="subcellular location">
    <subcellularLocation>
        <location evidence="1 9">Cell membrane</location>
        <topology evidence="1">Multi-pass membrane protein</topology>
    </subcellularLocation>
    <subcellularLocation>
        <location evidence="9">Bacterial flagellum basal body</location>
    </subcellularLocation>
</comment>
<dbReference type="GO" id="GO:0009306">
    <property type="term" value="P:protein secretion"/>
    <property type="evidence" value="ECO:0007669"/>
    <property type="project" value="InterPro"/>
</dbReference>
<protein>
    <recommendedName>
        <fullName evidence="3 9">Flagellar biosynthetic protein FliQ</fullName>
    </recommendedName>
</protein>
<evidence type="ECO:0000256" key="1">
    <source>
        <dbReference type="ARBA" id="ARBA00004651"/>
    </source>
</evidence>
<evidence type="ECO:0000313" key="10">
    <source>
        <dbReference type="EMBL" id="TCL40142.1"/>
    </source>
</evidence>
<reference evidence="10 11" key="1">
    <citation type="submission" date="2019-03" db="EMBL/GenBank/DDBJ databases">
        <title>Genomic Encyclopedia of Type Strains, Phase IV (KMG-IV): sequencing the most valuable type-strain genomes for metagenomic binning, comparative biology and taxonomic classification.</title>
        <authorList>
            <person name="Goeker M."/>
        </authorList>
    </citation>
    <scope>NUCLEOTIDE SEQUENCE [LARGE SCALE GENOMIC DNA]</scope>
    <source>
        <strain evidence="10 11">DSM 15969</strain>
    </source>
</reference>
<proteinExistence type="inferred from homology"/>
<dbReference type="OrthoDB" id="9806440at2"/>
<dbReference type="InterPro" id="IPR002191">
    <property type="entry name" value="Bac_export_3"/>
</dbReference>
<evidence type="ECO:0000313" key="11">
    <source>
        <dbReference type="Proteomes" id="UP000295063"/>
    </source>
</evidence>
<keyword evidence="10" id="KW-0966">Cell projection</keyword>
<dbReference type="GO" id="GO:0005886">
    <property type="term" value="C:plasma membrane"/>
    <property type="evidence" value="ECO:0007669"/>
    <property type="project" value="UniProtKB-SubCell"/>
</dbReference>